<feature type="compositionally biased region" description="Polar residues" evidence="1">
    <location>
        <begin position="24"/>
        <end position="36"/>
    </location>
</feature>
<organism evidence="2 3">
    <name type="scientific">Fusarium oxysporum f. sp. cubense</name>
    <dbReference type="NCBI Taxonomy" id="61366"/>
    <lineage>
        <taxon>Eukaryota</taxon>
        <taxon>Fungi</taxon>
        <taxon>Dikarya</taxon>
        <taxon>Ascomycota</taxon>
        <taxon>Pezizomycotina</taxon>
        <taxon>Sordariomycetes</taxon>
        <taxon>Hypocreomycetidae</taxon>
        <taxon>Hypocreales</taxon>
        <taxon>Nectriaceae</taxon>
        <taxon>Fusarium</taxon>
        <taxon>Fusarium oxysporum species complex</taxon>
    </lineage>
</organism>
<reference evidence="2 3" key="1">
    <citation type="submission" date="2019-07" db="EMBL/GenBank/DDBJ databases">
        <title>The First High-Quality Draft Genome Sequence of the Causal Agent of the Current Panama Disease Epidemic.</title>
        <authorList>
            <person name="Warmington R.J."/>
            <person name="Kay W."/>
            <person name="Jeffries A."/>
            <person name="Bebber D."/>
            <person name="Moore K."/>
            <person name="Studholme D.J."/>
        </authorList>
    </citation>
    <scope>NUCLEOTIDE SEQUENCE [LARGE SCALE GENOMIC DNA]</scope>
    <source>
        <strain evidence="2 3">TR4</strain>
    </source>
</reference>
<gene>
    <name evidence="2" type="ORF">FocTR4_00014083</name>
</gene>
<evidence type="ECO:0000313" key="3">
    <source>
        <dbReference type="Proteomes" id="UP000321331"/>
    </source>
</evidence>
<accession>A0A5C6SMW0</accession>
<feature type="region of interest" description="Disordered" evidence="1">
    <location>
        <begin position="1"/>
        <end position="70"/>
    </location>
</feature>
<protein>
    <submittedName>
        <fullName evidence="2">Uncharacterized protein</fullName>
    </submittedName>
</protein>
<sequence>MSHALPVGREPQATGTVRLGTAVSRDSSTKTGNPMTGYQLDKYSEGTTNTGDGVVSNRRRRTVATKTNVDQTKSWARNGRTYREDRLLRSSLMKLLPSMN</sequence>
<evidence type="ECO:0000256" key="1">
    <source>
        <dbReference type="SAM" id="MobiDB-lite"/>
    </source>
</evidence>
<dbReference type="Proteomes" id="UP000321331">
    <property type="component" value="Unassembled WGS sequence"/>
</dbReference>
<comment type="caution">
    <text evidence="2">The sequence shown here is derived from an EMBL/GenBank/DDBJ whole genome shotgun (WGS) entry which is preliminary data.</text>
</comment>
<dbReference type="EMBL" id="VMNF01000011">
    <property type="protein sequence ID" value="TXB99991.1"/>
    <property type="molecule type" value="Genomic_DNA"/>
</dbReference>
<proteinExistence type="predicted"/>
<evidence type="ECO:0000313" key="2">
    <source>
        <dbReference type="EMBL" id="TXB99991.1"/>
    </source>
</evidence>
<name>A0A5C6SMW0_FUSOC</name>
<dbReference type="AlphaFoldDB" id="A0A5C6SMW0"/>